<dbReference type="AlphaFoldDB" id="A0A511T6E9"/>
<dbReference type="Gene3D" id="3.40.720.10">
    <property type="entry name" value="Alkaline Phosphatase, subunit A"/>
    <property type="match status" value="1"/>
</dbReference>
<organism evidence="4 7">
    <name type="scientific">Myxococcus fulvus</name>
    <dbReference type="NCBI Taxonomy" id="33"/>
    <lineage>
        <taxon>Bacteria</taxon>
        <taxon>Pseudomonadati</taxon>
        <taxon>Myxococcota</taxon>
        <taxon>Myxococcia</taxon>
        <taxon>Myxococcales</taxon>
        <taxon>Cystobacterineae</taxon>
        <taxon>Myxococcaceae</taxon>
        <taxon>Myxococcus</taxon>
    </lineage>
</organism>
<evidence type="ECO:0000256" key="1">
    <source>
        <dbReference type="SAM" id="MobiDB-lite"/>
    </source>
</evidence>
<dbReference type="EMBL" id="BJXR01000035">
    <property type="protein sequence ID" value="GEN09745.1"/>
    <property type="molecule type" value="Genomic_DNA"/>
</dbReference>
<reference evidence="4 7" key="2">
    <citation type="submission" date="2019-07" db="EMBL/GenBank/DDBJ databases">
        <title>Whole genome shotgun sequence of Myxococcus fulvus NBRC 100333.</title>
        <authorList>
            <person name="Hosoyama A."/>
            <person name="Uohara A."/>
            <person name="Ohji S."/>
            <person name="Ichikawa N."/>
        </authorList>
    </citation>
    <scope>NUCLEOTIDE SEQUENCE [LARGE SCALE GENOMIC DNA]</scope>
    <source>
        <strain evidence="4 7">NBRC 100333</strain>
    </source>
</reference>
<dbReference type="InterPro" id="IPR017850">
    <property type="entry name" value="Alkaline_phosphatase_core_sf"/>
</dbReference>
<dbReference type="PANTHER" id="PTHR43751">
    <property type="entry name" value="SULFATASE"/>
    <property type="match status" value="1"/>
</dbReference>
<keyword evidence="2" id="KW-0812">Transmembrane</keyword>
<dbReference type="InterPro" id="IPR000917">
    <property type="entry name" value="Sulfatase_N"/>
</dbReference>
<keyword evidence="2" id="KW-0472">Membrane</keyword>
<feature type="transmembrane region" description="Helical" evidence="2">
    <location>
        <begin position="142"/>
        <end position="161"/>
    </location>
</feature>
<feature type="transmembrane region" description="Helical" evidence="2">
    <location>
        <begin position="65"/>
        <end position="87"/>
    </location>
</feature>
<feature type="transmembrane region" description="Helical" evidence="2">
    <location>
        <begin position="13"/>
        <end position="36"/>
    </location>
</feature>
<evidence type="ECO:0000313" key="4">
    <source>
        <dbReference type="EMBL" id="GEN09745.1"/>
    </source>
</evidence>
<name>A0A511T6E9_MYXFU</name>
<feature type="domain" description="Sulfatase N-terminal" evidence="3">
    <location>
        <begin position="199"/>
        <end position="538"/>
    </location>
</feature>
<feature type="compositionally biased region" description="Basic and acidic residues" evidence="1">
    <location>
        <begin position="667"/>
        <end position="680"/>
    </location>
</feature>
<protein>
    <submittedName>
        <fullName evidence="5">Arylsulfatase A</fullName>
    </submittedName>
</protein>
<dbReference type="InterPro" id="IPR052701">
    <property type="entry name" value="GAG_Ulvan_Degrading_Sulfatases"/>
</dbReference>
<dbReference type="PANTHER" id="PTHR43751:SF3">
    <property type="entry name" value="SULFATASE N-TERMINAL DOMAIN-CONTAINING PROTEIN"/>
    <property type="match status" value="1"/>
</dbReference>
<evidence type="ECO:0000313" key="7">
    <source>
        <dbReference type="Proteomes" id="UP000321514"/>
    </source>
</evidence>
<evidence type="ECO:0000256" key="2">
    <source>
        <dbReference type="SAM" id="Phobius"/>
    </source>
</evidence>
<gene>
    <name evidence="4" type="ORF">MFU01_47820</name>
    <name evidence="5" type="ORF">SAMN05443572_109395</name>
</gene>
<keyword evidence="6" id="KW-1185">Reference proteome</keyword>
<evidence type="ECO:0000313" key="5">
    <source>
        <dbReference type="EMBL" id="SEU33848.1"/>
    </source>
</evidence>
<comment type="caution">
    <text evidence="4">The sequence shown here is derived from an EMBL/GenBank/DDBJ whole genome shotgun (WGS) entry which is preliminary data.</text>
</comment>
<evidence type="ECO:0000313" key="6">
    <source>
        <dbReference type="Proteomes" id="UP000183760"/>
    </source>
</evidence>
<reference evidence="5 6" key="1">
    <citation type="submission" date="2016-10" db="EMBL/GenBank/DDBJ databases">
        <authorList>
            <person name="Varghese N."/>
            <person name="Submissions S."/>
        </authorList>
    </citation>
    <scope>NUCLEOTIDE SEQUENCE [LARGE SCALE GENOMIC DNA]</scope>
    <source>
        <strain evidence="5 6">DSM 16525</strain>
    </source>
</reference>
<dbReference type="EMBL" id="FOIB01000009">
    <property type="protein sequence ID" value="SEU33848.1"/>
    <property type="molecule type" value="Genomic_DNA"/>
</dbReference>
<feature type="transmembrane region" description="Helical" evidence="2">
    <location>
        <begin position="173"/>
        <end position="193"/>
    </location>
</feature>
<dbReference type="OrthoDB" id="9766107at2"/>
<accession>A0A511T6E9</accession>
<evidence type="ECO:0000259" key="3">
    <source>
        <dbReference type="Pfam" id="PF00884"/>
    </source>
</evidence>
<dbReference type="SUPFAM" id="SSF53649">
    <property type="entry name" value="Alkaline phosphatase-like"/>
    <property type="match status" value="1"/>
</dbReference>
<sequence length="712" mass="76721">MVESSSSHPLRPLVWRLALGLGLGLALFAGETWWLLRSGLVGVDIPVDGPYAALSAAVRPVLPGLLARVAAVYVVAGMSLAAVAWGLARVWGRGGALATLVGWLGLALLLAWDRAIARPALFDDLPAVRPVLAWLVDHGEPWHPRLAAGLLALLHVGVWLYRQDTWMRRVRLGGAVLVGALVLFVATRVGGWGGGDKHPLVVLIGIDAFRPDRLASLGGTRAVAPHVDRFVAESTLFTKAYTPVAQTEPAWRSLLTARWPHETGVRYALTAESRMQLQPTFAETFARAGWRTVFATDCSRFHAEGPSSGFATRLQPPRGAVNFLLEKLRYRALGVFADHSLGAAWVPEFIDNRALAGIHDPMGYAERLTSRLLEEAGQGPTLFAFHATAAHFPGDPVHPFYRRFVSASEPLERRLRMHFAPVSPGAKGSWSREGAEALYDELISQADAQVGLMLEALRRSGRYDDALIVLVSDHGESFHEDRPDLAGATPVHGARLSELENRILFAVKPAGGRGATPATLDSLVRLVDVGPTLLELSGLPALSGADGVSLGPLLRGETVPPLSLYAETGFTHVSPEVFDEGHWPGAPRAFDAYRIRPDGVVELSDTAHTAVVLEKDRGAYDGQRWWVDRPRADGSVLRVCTGDCEGLDALALEAWLDAVQGRTGAGDSRKVAGHVDDPRHPVPSGTVRPTQQLLRLRPGQHPGPAHPQPRGG</sequence>
<dbReference type="Proteomes" id="UP000183760">
    <property type="component" value="Unassembled WGS sequence"/>
</dbReference>
<feature type="transmembrane region" description="Helical" evidence="2">
    <location>
        <begin position="94"/>
        <end position="112"/>
    </location>
</feature>
<feature type="region of interest" description="Disordered" evidence="1">
    <location>
        <begin position="664"/>
        <end position="712"/>
    </location>
</feature>
<keyword evidence="2" id="KW-1133">Transmembrane helix</keyword>
<proteinExistence type="predicted"/>
<dbReference type="Pfam" id="PF00884">
    <property type="entry name" value="Sulfatase"/>
    <property type="match status" value="1"/>
</dbReference>
<dbReference type="RefSeq" id="WP_074957620.1">
    <property type="nucleotide sequence ID" value="NZ_BJXR01000035.1"/>
</dbReference>
<dbReference type="Proteomes" id="UP000321514">
    <property type="component" value="Unassembled WGS sequence"/>
</dbReference>